<accession>A0ABV5SGP9</accession>
<keyword evidence="3" id="KW-1185">Reference proteome</keyword>
<dbReference type="PROSITE" id="PS51186">
    <property type="entry name" value="GNAT"/>
    <property type="match status" value="1"/>
</dbReference>
<dbReference type="Proteomes" id="UP001589532">
    <property type="component" value="Unassembled WGS sequence"/>
</dbReference>
<dbReference type="Gene3D" id="3.40.630.30">
    <property type="match status" value="1"/>
</dbReference>
<keyword evidence="2" id="KW-0012">Acyltransferase</keyword>
<evidence type="ECO:0000259" key="1">
    <source>
        <dbReference type="PROSITE" id="PS51186"/>
    </source>
</evidence>
<comment type="caution">
    <text evidence="2">The sequence shown here is derived from an EMBL/GenBank/DDBJ whole genome shotgun (WGS) entry which is preliminary data.</text>
</comment>
<dbReference type="EC" id="2.3.1.-" evidence="2"/>
<gene>
    <name evidence="2" type="ORF">ACFFSA_45005</name>
</gene>
<reference evidence="2 3" key="1">
    <citation type="submission" date="2024-09" db="EMBL/GenBank/DDBJ databases">
        <authorList>
            <person name="Sun Q."/>
            <person name="Mori K."/>
        </authorList>
    </citation>
    <scope>NUCLEOTIDE SEQUENCE [LARGE SCALE GENOMIC DNA]</scope>
    <source>
        <strain evidence="2 3">JCM 3143</strain>
    </source>
</reference>
<dbReference type="RefSeq" id="WP_344988074.1">
    <property type="nucleotide sequence ID" value="NZ_BAAAXV010000002.1"/>
</dbReference>
<dbReference type="CDD" id="cd04301">
    <property type="entry name" value="NAT_SF"/>
    <property type="match status" value="1"/>
</dbReference>
<keyword evidence="2" id="KW-0808">Transferase</keyword>
<evidence type="ECO:0000313" key="2">
    <source>
        <dbReference type="EMBL" id="MFB9630278.1"/>
    </source>
</evidence>
<protein>
    <submittedName>
        <fullName evidence="2">GNAT family N-acetyltransferase</fullName>
        <ecNumber evidence="2">2.3.1.-</ecNumber>
    </submittedName>
</protein>
<organism evidence="2 3">
    <name type="scientific">Nonomuraea helvata</name>
    <dbReference type="NCBI Taxonomy" id="37484"/>
    <lineage>
        <taxon>Bacteria</taxon>
        <taxon>Bacillati</taxon>
        <taxon>Actinomycetota</taxon>
        <taxon>Actinomycetes</taxon>
        <taxon>Streptosporangiales</taxon>
        <taxon>Streptosporangiaceae</taxon>
        <taxon>Nonomuraea</taxon>
    </lineage>
</organism>
<dbReference type="EMBL" id="JBHMBW010000094">
    <property type="protein sequence ID" value="MFB9630278.1"/>
    <property type="molecule type" value="Genomic_DNA"/>
</dbReference>
<sequence>MTEDTVPDTIAAEQVTVVPANEASWDDLAAIFGTDAGRCQCQRFKVVGWIWRDSTQEQRTAMLRAQTACGDPDAVATSGLVAYVGNEPAGWVAVEPRTAYPKLRTSRVPWAGRSEDKDDDGVWAVTCLVIRKRYRGRGLTYPLAQATIGFAREHGARALEAYPMITQPGKEITWGELHVGARQVFEEAGFEEVSHPTVRRVVMRVDL</sequence>
<dbReference type="SUPFAM" id="SSF55729">
    <property type="entry name" value="Acyl-CoA N-acyltransferases (Nat)"/>
    <property type="match status" value="1"/>
</dbReference>
<dbReference type="InterPro" id="IPR016181">
    <property type="entry name" value="Acyl_CoA_acyltransferase"/>
</dbReference>
<dbReference type="Pfam" id="PF00583">
    <property type="entry name" value="Acetyltransf_1"/>
    <property type="match status" value="1"/>
</dbReference>
<feature type="domain" description="N-acetyltransferase" evidence="1">
    <location>
        <begin position="15"/>
        <end position="207"/>
    </location>
</feature>
<proteinExistence type="predicted"/>
<dbReference type="GO" id="GO:0016746">
    <property type="term" value="F:acyltransferase activity"/>
    <property type="evidence" value="ECO:0007669"/>
    <property type="project" value="UniProtKB-KW"/>
</dbReference>
<dbReference type="InterPro" id="IPR000182">
    <property type="entry name" value="GNAT_dom"/>
</dbReference>
<name>A0ABV5SGP9_9ACTN</name>
<evidence type="ECO:0000313" key="3">
    <source>
        <dbReference type="Proteomes" id="UP001589532"/>
    </source>
</evidence>